<evidence type="ECO:0000313" key="1">
    <source>
        <dbReference type="EMBL" id="SBT42452.1"/>
    </source>
</evidence>
<dbReference type="Proteomes" id="UP000078550">
    <property type="component" value="Unassembled WGS sequence"/>
</dbReference>
<evidence type="ECO:0000313" key="3">
    <source>
        <dbReference type="Proteomes" id="UP000078550"/>
    </source>
</evidence>
<reference evidence="3 4" key="1">
    <citation type="submission" date="2016-05" db="EMBL/GenBank/DDBJ databases">
        <authorList>
            <person name="Naeem Raeece"/>
        </authorList>
    </citation>
    <scope>NUCLEOTIDE SEQUENCE [LARGE SCALE GENOMIC DNA]</scope>
</reference>
<sequence length="71" mass="8560">MKRLKVAISYSQNWQSCTYCMWFLLVEGKNVYLELSSLRDDYKNWGNTSKDDNTIFTRQNRYTHIVVQTTR</sequence>
<accession>A0A1A8ZF70</accession>
<proteinExistence type="predicted"/>
<dbReference type="EMBL" id="FLRD01000124">
    <property type="protein sequence ID" value="SBT42452.1"/>
    <property type="molecule type" value="Genomic_DNA"/>
</dbReference>
<dbReference type="Proteomes" id="UP000078555">
    <property type="component" value="Unassembled WGS sequence"/>
</dbReference>
<evidence type="ECO:0000313" key="2">
    <source>
        <dbReference type="EMBL" id="SBT42732.1"/>
    </source>
</evidence>
<organism evidence="1 4">
    <name type="scientific">Plasmodium ovale wallikeri</name>
    <dbReference type="NCBI Taxonomy" id="864142"/>
    <lineage>
        <taxon>Eukaryota</taxon>
        <taxon>Sar</taxon>
        <taxon>Alveolata</taxon>
        <taxon>Apicomplexa</taxon>
        <taxon>Aconoidasida</taxon>
        <taxon>Haemosporida</taxon>
        <taxon>Plasmodiidae</taxon>
        <taxon>Plasmodium</taxon>
        <taxon>Plasmodium (Plasmodium)</taxon>
    </lineage>
</organism>
<reference evidence="1" key="2">
    <citation type="submission" date="2016-05" db="EMBL/GenBank/DDBJ databases">
        <authorList>
            <person name="Lavstsen T."/>
            <person name="Jespersen J.S."/>
        </authorList>
    </citation>
    <scope>NUCLEOTIDE SEQUENCE [LARGE SCALE GENOMIC DNA]</scope>
</reference>
<dbReference type="EMBL" id="FLRE01000165">
    <property type="protein sequence ID" value="SBT42732.1"/>
    <property type="molecule type" value="Genomic_DNA"/>
</dbReference>
<dbReference type="AlphaFoldDB" id="A0A1A8ZF70"/>
<name>A0A1A8ZF70_PLAOA</name>
<gene>
    <name evidence="1" type="ORF">POVWA1_045910</name>
    <name evidence="2" type="ORF">POVWA2_044480</name>
</gene>
<keyword evidence="4" id="KW-1185">Reference proteome</keyword>
<protein>
    <submittedName>
        <fullName evidence="1">Uncharacterized protein</fullName>
    </submittedName>
</protein>
<evidence type="ECO:0000313" key="4">
    <source>
        <dbReference type="Proteomes" id="UP000078555"/>
    </source>
</evidence>